<dbReference type="NCBIfam" id="NF009467">
    <property type="entry name" value="PRK12826.1-3"/>
    <property type="match status" value="1"/>
</dbReference>
<reference evidence="5" key="1">
    <citation type="journal article" date="2019" name="Int. J. Syst. Evol. Microbiol.">
        <title>The Global Catalogue of Microorganisms (GCM) 10K type strain sequencing project: providing services to taxonomists for standard genome sequencing and annotation.</title>
        <authorList>
            <consortium name="The Broad Institute Genomics Platform"/>
            <consortium name="The Broad Institute Genome Sequencing Center for Infectious Disease"/>
            <person name="Wu L."/>
            <person name="Ma J."/>
        </authorList>
    </citation>
    <scope>NUCLEOTIDE SEQUENCE [LARGE SCALE GENOMIC DNA]</scope>
    <source>
        <strain evidence="5">CCUG 50347</strain>
    </source>
</reference>
<dbReference type="InterPro" id="IPR036291">
    <property type="entry name" value="NAD(P)-bd_dom_sf"/>
</dbReference>
<dbReference type="PRINTS" id="PR00081">
    <property type="entry name" value="GDHRDH"/>
</dbReference>
<comment type="similarity">
    <text evidence="1">Belongs to the short-chain dehydrogenases/reductases (SDR) family.</text>
</comment>
<keyword evidence="2" id="KW-0560">Oxidoreductase</keyword>
<keyword evidence="5" id="KW-1185">Reference proteome</keyword>
<dbReference type="CDD" id="cd05233">
    <property type="entry name" value="SDR_c"/>
    <property type="match status" value="1"/>
</dbReference>
<name>A0ABV9RFX8_9PSEU</name>
<dbReference type="EMBL" id="JBHSIM010000017">
    <property type="protein sequence ID" value="MFC4832221.1"/>
    <property type="molecule type" value="Genomic_DNA"/>
</dbReference>
<evidence type="ECO:0000256" key="2">
    <source>
        <dbReference type="ARBA" id="ARBA00023002"/>
    </source>
</evidence>
<dbReference type="InterPro" id="IPR023985">
    <property type="entry name" value="SDR_subfam_1"/>
</dbReference>
<accession>A0ABV9RFX8</accession>
<dbReference type="SUPFAM" id="SSF51735">
    <property type="entry name" value="NAD(P)-binding Rossmann-fold domains"/>
    <property type="match status" value="1"/>
</dbReference>
<proteinExistence type="inferred from homology"/>
<evidence type="ECO:0000256" key="1">
    <source>
        <dbReference type="ARBA" id="ARBA00006484"/>
    </source>
</evidence>
<dbReference type="Gene3D" id="3.40.50.720">
    <property type="entry name" value="NAD(P)-binding Rossmann-like Domain"/>
    <property type="match status" value="1"/>
</dbReference>
<dbReference type="NCBIfam" id="TIGR03971">
    <property type="entry name" value="SDR_subfam_1"/>
    <property type="match status" value="1"/>
</dbReference>
<dbReference type="InterPro" id="IPR002347">
    <property type="entry name" value="SDR_fam"/>
</dbReference>
<keyword evidence="3" id="KW-0520">NAD</keyword>
<dbReference type="Pfam" id="PF00106">
    <property type="entry name" value="adh_short"/>
    <property type="match status" value="1"/>
</dbReference>
<organism evidence="4 5">
    <name type="scientific">Actinomycetospora chibensis</name>
    <dbReference type="NCBI Taxonomy" id="663606"/>
    <lineage>
        <taxon>Bacteria</taxon>
        <taxon>Bacillati</taxon>
        <taxon>Actinomycetota</taxon>
        <taxon>Actinomycetes</taxon>
        <taxon>Pseudonocardiales</taxon>
        <taxon>Pseudonocardiaceae</taxon>
        <taxon>Actinomycetospora</taxon>
    </lineage>
</organism>
<protein>
    <submittedName>
        <fullName evidence="4">Mycofactocin-coupled SDR family oxidoreductase</fullName>
    </submittedName>
</protein>
<evidence type="ECO:0000256" key="3">
    <source>
        <dbReference type="ARBA" id="ARBA00023027"/>
    </source>
</evidence>
<dbReference type="PANTHER" id="PTHR24321:SF8">
    <property type="entry name" value="ESTRADIOL 17-BETA-DEHYDROGENASE 8-RELATED"/>
    <property type="match status" value="1"/>
</dbReference>
<evidence type="ECO:0000313" key="5">
    <source>
        <dbReference type="Proteomes" id="UP001595909"/>
    </source>
</evidence>
<sequence>MTERTGRQAGKVALITGAARGQGRSHALRLASEGADVIAVDICAPLDGVAYPMATREDLDETVAGIRERGGRVSAHVADVRDADAIGKAVTAGVEELGGVDAVIANAGIGMASPHVTAAQAFRDQLDVNTVGVWNTVQAAAPTMIAQGRGGAVVVTSSSMGLSGRGGDGSGQMDGYIASKHALVGLVRGWAHWLAPHSIRVNSVHPSGVATTMVLNDAVAALFTDPPAGDVPDVGNLLPVGLLEPGDITAAVAWLVSDEARYVTGVALPVDAGFVVR</sequence>
<dbReference type="Proteomes" id="UP001595909">
    <property type="component" value="Unassembled WGS sequence"/>
</dbReference>
<evidence type="ECO:0000313" key="4">
    <source>
        <dbReference type="EMBL" id="MFC4832221.1"/>
    </source>
</evidence>
<dbReference type="RefSeq" id="WP_274190521.1">
    <property type="nucleotide sequence ID" value="NZ_BAABHN010000017.1"/>
</dbReference>
<gene>
    <name evidence="4" type="ORF">ACFPEL_07360</name>
</gene>
<comment type="caution">
    <text evidence="4">The sequence shown here is derived from an EMBL/GenBank/DDBJ whole genome shotgun (WGS) entry which is preliminary data.</text>
</comment>
<dbReference type="PANTHER" id="PTHR24321">
    <property type="entry name" value="DEHYDROGENASES, SHORT CHAIN"/>
    <property type="match status" value="1"/>
</dbReference>